<dbReference type="STRING" id="77020.A0A0M8MLA0"/>
<dbReference type="VEuPathDB" id="FungiDB:Malapachy_0996"/>
<dbReference type="EMBL" id="LGAV01000003">
    <property type="protein sequence ID" value="KOS14776.1"/>
    <property type="molecule type" value="Genomic_DNA"/>
</dbReference>
<proteinExistence type="predicted"/>
<evidence type="ECO:0000313" key="3">
    <source>
        <dbReference type="Proteomes" id="UP000037751"/>
    </source>
</evidence>
<dbReference type="GeneID" id="28727383"/>
<evidence type="ECO:0000256" key="1">
    <source>
        <dbReference type="SAM" id="MobiDB-lite"/>
    </source>
</evidence>
<dbReference type="RefSeq" id="XP_017992408.1">
    <property type="nucleotide sequence ID" value="XM_018135508.1"/>
</dbReference>
<organism evidence="2 3">
    <name type="scientific">Malassezia pachydermatis</name>
    <dbReference type="NCBI Taxonomy" id="77020"/>
    <lineage>
        <taxon>Eukaryota</taxon>
        <taxon>Fungi</taxon>
        <taxon>Dikarya</taxon>
        <taxon>Basidiomycota</taxon>
        <taxon>Ustilaginomycotina</taxon>
        <taxon>Malasseziomycetes</taxon>
        <taxon>Malasseziales</taxon>
        <taxon>Malasseziaceae</taxon>
        <taxon>Malassezia</taxon>
    </lineage>
</organism>
<dbReference type="GO" id="GO:0019901">
    <property type="term" value="F:protein kinase binding"/>
    <property type="evidence" value="ECO:0007669"/>
    <property type="project" value="InterPro"/>
</dbReference>
<dbReference type="InterPro" id="IPR013922">
    <property type="entry name" value="Cyclin_PHO80-like"/>
</dbReference>
<dbReference type="PANTHER" id="PTHR15615">
    <property type="match status" value="1"/>
</dbReference>
<dbReference type="GO" id="GO:0000307">
    <property type="term" value="C:cyclin-dependent protein kinase holoenzyme complex"/>
    <property type="evidence" value="ECO:0007669"/>
    <property type="project" value="TreeGrafter"/>
</dbReference>
<dbReference type="GO" id="GO:0016538">
    <property type="term" value="F:cyclin-dependent protein serine/threonine kinase regulator activity"/>
    <property type="evidence" value="ECO:0007669"/>
    <property type="project" value="TreeGrafter"/>
</dbReference>
<sequence>MSRTLFVENLVDAAVATISSIWGRFSRECRASLKQEDVAKDQSNSTLPLALFVREILRRSRTSCSTLQAALLYCSRCKMALHDNVDNYSTSSHTDVLGWMNEAMVMSPTSMQAMELTCKLPSLSLPCSSAPIQSSAKSIKAQTTSMPSPLLCGRRMFLAAIVVASKFLQDRTYSNRTWSKISGLETREIEQLERVFLQTIHYNLVVSESEWAQWTKELSLHCHRNKLASFTSSQLSDKNIPEAYKQRPASARLHRVTSENVIGQAFQFDASLSDPQAPSRGKSALARHGSTY</sequence>
<dbReference type="AlphaFoldDB" id="A0A0M8MLA0"/>
<keyword evidence="3" id="KW-1185">Reference proteome</keyword>
<dbReference type="OrthoDB" id="286814at2759"/>
<dbReference type="Gene3D" id="1.10.472.10">
    <property type="entry name" value="Cyclin-like"/>
    <property type="match status" value="1"/>
</dbReference>
<accession>A0A0M8MLA0</accession>
<dbReference type="GO" id="GO:0005634">
    <property type="term" value="C:nucleus"/>
    <property type="evidence" value="ECO:0007669"/>
    <property type="project" value="TreeGrafter"/>
</dbReference>
<name>A0A0M8MLA0_9BASI</name>
<gene>
    <name evidence="2" type="ORF">Malapachy_0996</name>
</gene>
<protein>
    <submittedName>
        <fullName evidence="2">G1 s-specific cyclin</fullName>
    </submittedName>
</protein>
<evidence type="ECO:0000313" key="2">
    <source>
        <dbReference type="EMBL" id="KOS14776.1"/>
    </source>
</evidence>
<dbReference type="PANTHER" id="PTHR15615:SF36">
    <property type="entry name" value="PHO85 CYCLIN-5"/>
    <property type="match status" value="1"/>
</dbReference>
<dbReference type="Pfam" id="PF08613">
    <property type="entry name" value="Cyclin"/>
    <property type="match status" value="1"/>
</dbReference>
<reference evidence="2 3" key="1">
    <citation type="submission" date="2015-07" db="EMBL/GenBank/DDBJ databases">
        <title>Draft Genome Sequence of Malassezia furfur CBS1878 and Malassezia pachydermatis CBS1879.</title>
        <authorList>
            <person name="Triana S."/>
            <person name="Ohm R."/>
            <person name="Gonzalez A."/>
            <person name="DeCock H."/>
            <person name="Restrepo S."/>
            <person name="Celis A."/>
        </authorList>
    </citation>
    <scope>NUCLEOTIDE SEQUENCE [LARGE SCALE GENOMIC DNA]</scope>
    <source>
        <strain evidence="2 3">CBS 1879</strain>
    </source>
</reference>
<feature type="region of interest" description="Disordered" evidence="1">
    <location>
        <begin position="272"/>
        <end position="292"/>
    </location>
</feature>
<comment type="caution">
    <text evidence="2">The sequence shown here is derived from an EMBL/GenBank/DDBJ whole genome shotgun (WGS) entry which is preliminary data.</text>
</comment>
<dbReference type="Proteomes" id="UP000037751">
    <property type="component" value="Unassembled WGS sequence"/>
</dbReference>
<dbReference type="CDD" id="cd20557">
    <property type="entry name" value="CYCLIN_ScPCL1-like"/>
    <property type="match status" value="1"/>
</dbReference>